<protein>
    <submittedName>
        <fullName evidence="1">Uncharacterized protein</fullName>
    </submittedName>
</protein>
<sequence length="301" mass="36563">MSHHHHHHSRPSHHHHHHHSSHHVHHSEPYVYIDEPITCHHYRRTPSDASSTTLRDECPSAMPWRHMTGSYAFGESDERDHQTKQWVLEQQTFTTHSSSDRPRRSTSVRQETRYMYDADRWAKYEERFRRQLERDRMQEEVRRIEFNMRQKKEAERLRVTREKAQVRADWVDWQRREQERAEKITRDAWRRYEDKWATLHTSKEDLSFASIPWPMVRTPASVEEITLAAISLFLLSSVHSEKMSPRERIRSAQLRWHPDKFRRLLGRVKAEDREKVETAVGNIARYLNDLRTREESMRQVR</sequence>
<evidence type="ECO:0000313" key="1">
    <source>
        <dbReference type="EMBL" id="TFK74593.1"/>
    </source>
</evidence>
<name>A0ACD3B923_9AGAR</name>
<gene>
    <name evidence="1" type="ORF">BDN72DRAFT_833089</name>
</gene>
<keyword evidence="2" id="KW-1185">Reference proteome</keyword>
<dbReference type="EMBL" id="ML208267">
    <property type="protein sequence ID" value="TFK74593.1"/>
    <property type="molecule type" value="Genomic_DNA"/>
</dbReference>
<reference evidence="1 2" key="1">
    <citation type="journal article" date="2019" name="Nat. Ecol. Evol.">
        <title>Megaphylogeny resolves global patterns of mushroom evolution.</title>
        <authorList>
            <person name="Varga T."/>
            <person name="Krizsan K."/>
            <person name="Foldi C."/>
            <person name="Dima B."/>
            <person name="Sanchez-Garcia M."/>
            <person name="Sanchez-Ramirez S."/>
            <person name="Szollosi G.J."/>
            <person name="Szarkandi J.G."/>
            <person name="Papp V."/>
            <person name="Albert L."/>
            <person name="Andreopoulos W."/>
            <person name="Angelini C."/>
            <person name="Antonin V."/>
            <person name="Barry K.W."/>
            <person name="Bougher N.L."/>
            <person name="Buchanan P."/>
            <person name="Buyck B."/>
            <person name="Bense V."/>
            <person name="Catcheside P."/>
            <person name="Chovatia M."/>
            <person name="Cooper J."/>
            <person name="Damon W."/>
            <person name="Desjardin D."/>
            <person name="Finy P."/>
            <person name="Geml J."/>
            <person name="Haridas S."/>
            <person name="Hughes K."/>
            <person name="Justo A."/>
            <person name="Karasinski D."/>
            <person name="Kautmanova I."/>
            <person name="Kiss B."/>
            <person name="Kocsube S."/>
            <person name="Kotiranta H."/>
            <person name="LaButti K.M."/>
            <person name="Lechner B.E."/>
            <person name="Liimatainen K."/>
            <person name="Lipzen A."/>
            <person name="Lukacs Z."/>
            <person name="Mihaltcheva S."/>
            <person name="Morgado L.N."/>
            <person name="Niskanen T."/>
            <person name="Noordeloos M.E."/>
            <person name="Ohm R.A."/>
            <person name="Ortiz-Santana B."/>
            <person name="Ovrebo C."/>
            <person name="Racz N."/>
            <person name="Riley R."/>
            <person name="Savchenko A."/>
            <person name="Shiryaev A."/>
            <person name="Soop K."/>
            <person name="Spirin V."/>
            <person name="Szebenyi C."/>
            <person name="Tomsovsky M."/>
            <person name="Tulloss R.E."/>
            <person name="Uehling J."/>
            <person name="Grigoriev I.V."/>
            <person name="Vagvolgyi C."/>
            <person name="Papp T."/>
            <person name="Martin F.M."/>
            <person name="Miettinen O."/>
            <person name="Hibbett D.S."/>
            <person name="Nagy L.G."/>
        </authorList>
    </citation>
    <scope>NUCLEOTIDE SEQUENCE [LARGE SCALE GENOMIC DNA]</scope>
    <source>
        <strain evidence="1 2">NL-1719</strain>
    </source>
</reference>
<accession>A0ACD3B923</accession>
<dbReference type="Proteomes" id="UP000308600">
    <property type="component" value="Unassembled WGS sequence"/>
</dbReference>
<proteinExistence type="predicted"/>
<evidence type="ECO:0000313" key="2">
    <source>
        <dbReference type="Proteomes" id="UP000308600"/>
    </source>
</evidence>
<organism evidence="1 2">
    <name type="scientific">Pluteus cervinus</name>
    <dbReference type="NCBI Taxonomy" id="181527"/>
    <lineage>
        <taxon>Eukaryota</taxon>
        <taxon>Fungi</taxon>
        <taxon>Dikarya</taxon>
        <taxon>Basidiomycota</taxon>
        <taxon>Agaricomycotina</taxon>
        <taxon>Agaricomycetes</taxon>
        <taxon>Agaricomycetidae</taxon>
        <taxon>Agaricales</taxon>
        <taxon>Pluteineae</taxon>
        <taxon>Pluteaceae</taxon>
        <taxon>Pluteus</taxon>
    </lineage>
</organism>